<proteinExistence type="inferred from homology"/>
<dbReference type="PANTHER" id="PTHR10407:SF15">
    <property type="entry name" value="HUNTINGTIN INTERACTING PROTEIN 1"/>
    <property type="match status" value="1"/>
</dbReference>
<sequence>MSRAEVDLQTSVKKACNADEVPPKRKHVRACIVYTWDHKNSRAFWNAVKIQPLQSNEVQLFKALIMIHKVLQEGHPNTLKDGYRNRDFIASLATVFPSHGSAYGRLINQYDKYILQKLDFHRNNPGFNGTFEYEEYISLRAVNDPNEGYEALLNLMDLQDSINDLQKLIFATINQSHSNLCKVSALVPLIAESYGIYKFCISMLRAMYQQLGEDDALSGLVERFDSQHFMLRDFYTDCHAIKFLTSLITIPRLPNSAPNLKVTDDGQPISRPRSVSTTDTNNNNNNTNNTTPQLSSQPTSQFEQPPVAPAIDQLVGQQTGYLYQQQQEQERIQHQLELQRQQQLQQQQQQQRLFEQQQRDQERRFMEEQQALQMQQTQQQHIGRVSELEHDLLMFKNQYDNDQQLLQQYDSRVKSLENEMSALNSTATQQIASKDEQIKNLEDQIANWTKKYESLAKLYSQLRQEHLNLLAKFKKIQQKISSAQESIMKKEKLEKDLKAKNVELADLIRERDRARLDLDRLKANKDQEIEKLQAEVRELTLTQQESGKLQSLNLSSIMTKHQSELDKLKNQLAERELKLTNLGDSEQLQSKLRDTEMELQITNESLDNALAELHRTKEDQDDIINAQIDHILLANVEKFKNLIDIFLENSVKRVLDTKHELVSPVQAGNLNASPEYVLSIIELCSDTATEFATIFNSFIAEDRNEDESSFSDIILSTSTLTSSINDLTLNAKGMTKNIVGGDNFEEKIYQLVSQILDETIGFFQNLKSENLNKFDDIDDKIDAVIDGNYQLQTSLKSLGQYIDTLTANTNVIKVHKNGNLEELVDDEMQQTVDTISLASKFLNDLMANPQLYNGNGGNIEVDEMLLACAKAITDAVAELIKASIKSQQEIISKGGTTKSDFYKKNSRWTEGLISASKAVAGATNVLIHTADGVLKQSNSHEELIVASNEVAASTAQLVAASRVKANFVSQAQDNLEIASSNVSKACKSLVVKVEGLLIRKDEEGEKEKEKENIDLTKLTPYEGKTLEMEQQVKILKLENSILAARKRLAEIRKQEYKTPETVFD</sequence>
<dbReference type="Gene3D" id="1.20.5.340">
    <property type="match status" value="1"/>
</dbReference>
<dbReference type="GO" id="GO:0043325">
    <property type="term" value="F:phosphatidylinositol-3,4-bisphosphate binding"/>
    <property type="evidence" value="ECO:0007669"/>
    <property type="project" value="TreeGrafter"/>
</dbReference>
<dbReference type="SMART" id="SM00307">
    <property type="entry name" value="ILWEQ"/>
    <property type="match status" value="1"/>
</dbReference>
<name>A0AB34PNV4_CANAX</name>
<feature type="compositionally biased region" description="Polar residues" evidence="6">
    <location>
        <begin position="292"/>
        <end position="303"/>
    </location>
</feature>
<organism evidence="9 10">
    <name type="scientific">Candida albicans P78048</name>
    <dbReference type="NCBI Taxonomy" id="1094989"/>
    <lineage>
        <taxon>Eukaryota</taxon>
        <taxon>Fungi</taxon>
        <taxon>Dikarya</taxon>
        <taxon>Ascomycota</taxon>
        <taxon>Saccharomycotina</taxon>
        <taxon>Pichiomycetes</taxon>
        <taxon>Debaryomycetaceae</taxon>
        <taxon>Candida/Lodderomyces clade</taxon>
        <taxon>Candida</taxon>
    </lineage>
</organism>
<comment type="subcellular location">
    <subcellularLocation>
        <location evidence="1">Cytoplasm</location>
    </subcellularLocation>
</comment>
<keyword evidence="5" id="KW-0175">Coiled coil</keyword>
<feature type="region of interest" description="Disordered" evidence="6">
    <location>
        <begin position="255"/>
        <end position="305"/>
    </location>
</feature>
<dbReference type="Gene3D" id="1.20.1410.10">
    <property type="entry name" value="I/LWEQ domain"/>
    <property type="match status" value="1"/>
</dbReference>
<dbReference type="SMART" id="SM00273">
    <property type="entry name" value="ENTH"/>
    <property type="match status" value="1"/>
</dbReference>
<dbReference type="GO" id="GO:0048268">
    <property type="term" value="P:clathrin coat assembly"/>
    <property type="evidence" value="ECO:0007669"/>
    <property type="project" value="TreeGrafter"/>
</dbReference>
<evidence type="ECO:0000256" key="2">
    <source>
        <dbReference type="ARBA" id="ARBA00010135"/>
    </source>
</evidence>
<accession>A0AB34PNV4</accession>
<comment type="similarity">
    <text evidence="2">Belongs to the SLA2 family.</text>
</comment>
<dbReference type="SUPFAM" id="SSF48464">
    <property type="entry name" value="ENTH/VHS domain"/>
    <property type="match status" value="1"/>
</dbReference>
<dbReference type="InterPro" id="IPR013809">
    <property type="entry name" value="ENTH"/>
</dbReference>
<dbReference type="GO" id="GO:0080025">
    <property type="term" value="F:phosphatidylinositol-3,5-bisphosphate binding"/>
    <property type="evidence" value="ECO:0007669"/>
    <property type="project" value="TreeGrafter"/>
</dbReference>
<evidence type="ECO:0008006" key="11">
    <source>
        <dbReference type="Google" id="ProtNLM"/>
    </source>
</evidence>
<dbReference type="InterPro" id="IPR008942">
    <property type="entry name" value="ENTH_VHS"/>
</dbReference>
<evidence type="ECO:0000313" key="9">
    <source>
        <dbReference type="EMBL" id="KGR04702.1"/>
    </source>
</evidence>
<dbReference type="CDD" id="cd17007">
    <property type="entry name" value="ANTH_N_Sla2p"/>
    <property type="match status" value="1"/>
</dbReference>
<dbReference type="PROSITE" id="PS50942">
    <property type="entry name" value="ENTH"/>
    <property type="match status" value="1"/>
</dbReference>
<dbReference type="GO" id="GO:0051015">
    <property type="term" value="F:actin filament binding"/>
    <property type="evidence" value="ECO:0007669"/>
    <property type="project" value="TreeGrafter"/>
</dbReference>
<feature type="domain" description="I/LWEQ" evidence="8">
    <location>
        <begin position="812"/>
        <end position="1059"/>
    </location>
</feature>
<dbReference type="EMBL" id="AJIX01000041">
    <property type="protein sequence ID" value="KGR04702.1"/>
    <property type="molecule type" value="Genomic_DNA"/>
</dbReference>
<dbReference type="Pfam" id="PF07651">
    <property type="entry name" value="ANTH"/>
    <property type="match status" value="1"/>
</dbReference>
<dbReference type="InterPro" id="IPR011417">
    <property type="entry name" value="ANTH_dom"/>
</dbReference>
<dbReference type="GO" id="GO:0035615">
    <property type="term" value="F:clathrin adaptor activity"/>
    <property type="evidence" value="ECO:0007669"/>
    <property type="project" value="TreeGrafter"/>
</dbReference>
<dbReference type="FunFam" id="1.25.40.90:FF:000012">
    <property type="entry name" value="Huntingtin interacting protein 1-related"/>
    <property type="match status" value="1"/>
</dbReference>
<dbReference type="Pfam" id="PF01608">
    <property type="entry name" value="I_LWEQ"/>
    <property type="match status" value="1"/>
</dbReference>
<dbReference type="InterPro" id="IPR030224">
    <property type="entry name" value="Sla2_fam"/>
</dbReference>
<evidence type="ECO:0000256" key="5">
    <source>
        <dbReference type="SAM" id="Coils"/>
    </source>
</evidence>
<protein>
    <recommendedName>
        <fullName evidence="11">Sla2p</fullName>
    </recommendedName>
</protein>
<feature type="domain" description="ENTH" evidence="7">
    <location>
        <begin position="1"/>
        <end position="128"/>
    </location>
</feature>
<dbReference type="GO" id="GO:0030479">
    <property type="term" value="C:actin cortical patch"/>
    <property type="evidence" value="ECO:0007669"/>
    <property type="project" value="TreeGrafter"/>
</dbReference>
<gene>
    <name evidence="9" type="ORF">MG3_05329</name>
</gene>
<evidence type="ECO:0000313" key="10">
    <source>
        <dbReference type="Proteomes" id="UP000030161"/>
    </source>
</evidence>
<dbReference type="GO" id="GO:0030136">
    <property type="term" value="C:clathrin-coated vesicle"/>
    <property type="evidence" value="ECO:0007669"/>
    <property type="project" value="TreeGrafter"/>
</dbReference>
<evidence type="ECO:0000256" key="4">
    <source>
        <dbReference type="ARBA" id="ARBA00023203"/>
    </source>
</evidence>
<evidence type="ECO:0000259" key="7">
    <source>
        <dbReference type="PROSITE" id="PS50942"/>
    </source>
</evidence>
<comment type="caution">
    <text evidence="9">The sequence shown here is derived from an EMBL/GenBank/DDBJ whole genome shotgun (WGS) entry which is preliminary data.</text>
</comment>
<dbReference type="PANTHER" id="PTHR10407">
    <property type="entry name" value="HUNTINGTIN INTERACTING PROTEIN 1"/>
    <property type="match status" value="1"/>
</dbReference>
<dbReference type="InterPro" id="IPR035964">
    <property type="entry name" value="I/LWEQ_dom_sf"/>
</dbReference>
<keyword evidence="3" id="KW-0963">Cytoplasm</keyword>
<keyword evidence="4" id="KW-0009">Actin-binding</keyword>
<evidence type="ECO:0000256" key="6">
    <source>
        <dbReference type="SAM" id="MobiDB-lite"/>
    </source>
</evidence>
<dbReference type="SUPFAM" id="SSF90257">
    <property type="entry name" value="Myosin rod fragments"/>
    <property type="match status" value="1"/>
</dbReference>
<feature type="coiled-coil region" evidence="5">
    <location>
        <begin position="324"/>
        <end position="364"/>
    </location>
</feature>
<evidence type="ECO:0000256" key="1">
    <source>
        <dbReference type="ARBA" id="ARBA00004496"/>
    </source>
</evidence>
<feature type="coiled-coil region" evidence="5">
    <location>
        <begin position="399"/>
        <end position="619"/>
    </location>
</feature>
<dbReference type="PROSITE" id="PS50945">
    <property type="entry name" value="I_LWEQ"/>
    <property type="match status" value="1"/>
</dbReference>
<dbReference type="GO" id="GO:0032051">
    <property type="term" value="F:clathrin light chain binding"/>
    <property type="evidence" value="ECO:0007669"/>
    <property type="project" value="TreeGrafter"/>
</dbReference>
<dbReference type="AlphaFoldDB" id="A0AB34PNV4"/>
<evidence type="ECO:0000256" key="3">
    <source>
        <dbReference type="ARBA" id="ARBA00022490"/>
    </source>
</evidence>
<evidence type="ECO:0000259" key="8">
    <source>
        <dbReference type="PROSITE" id="PS50945"/>
    </source>
</evidence>
<reference evidence="9 10" key="1">
    <citation type="submission" date="2013-12" db="EMBL/GenBank/DDBJ databases">
        <title>The Genome Sequence of Candida albicans P78048.</title>
        <authorList>
            <consortium name="The Broad Institute Genome Sequencing Platform"/>
            <consortium name="The Broad Institute Genome Sequencing Center for Infectious Disease"/>
            <person name="Cuomo C."/>
            <person name="Bennett R."/>
            <person name="Hirakawa M."/>
            <person name="Noverr M."/>
            <person name="Mitchell A."/>
            <person name="Young S.K."/>
            <person name="Zeng Q."/>
            <person name="Gargeya S."/>
            <person name="Fitzgerald M."/>
            <person name="Abouelleil A."/>
            <person name="Alvarado L."/>
            <person name="Berlin A.M."/>
            <person name="Chapman S.B."/>
            <person name="Dewar J."/>
            <person name="Goldberg J."/>
            <person name="Griggs A."/>
            <person name="Gujja S."/>
            <person name="Hansen M."/>
            <person name="Howarth C."/>
            <person name="Imamovic A."/>
            <person name="Larimer J."/>
            <person name="McCowan C."/>
            <person name="Murphy C."/>
            <person name="Pearson M."/>
            <person name="Priest M."/>
            <person name="Roberts A."/>
            <person name="Saif S."/>
            <person name="Shea T."/>
            <person name="Sykes S."/>
            <person name="Wortman J."/>
            <person name="Nusbaum C."/>
            <person name="Birren B."/>
        </authorList>
    </citation>
    <scope>NUCLEOTIDE SEQUENCE [LARGE SCALE GENOMIC DNA]</scope>
    <source>
        <strain evidence="9 10">P78048</strain>
    </source>
</reference>
<dbReference type="Proteomes" id="UP000030161">
    <property type="component" value="Unassembled WGS sequence"/>
</dbReference>
<dbReference type="Gene3D" id="1.25.40.90">
    <property type="match status" value="1"/>
</dbReference>
<dbReference type="SUPFAM" id="SSF109885">
    <property type="entry name" value="I/LWEQ domain"/>
    <property type="match status" value="1"/>
</dbReference>
<feature type="compositionally biased region" description="Low complexity" evidence="6">
    <location>
        <begin position="277"/>
        <end position="291"/>
    </location>
</feature>
<dbReference type="GO" id="GO:0006897">
    <property type="term" value="P:endocytosis"/>
    <property type="evidence" value="ECO:0007669"/>
    <property type="project" value="InterPro"/>
</dbReference>
<dbReference type="InterPro" id="IPR002558">
    <property type="entry name" value="ILWEQ_dom"/>
</dbReference>
<dbReference type="GO" id="GO:0007015">
    <property type="term" value="P:actin filament organization"/>
    <property type="evidence" value="ECO:0007669"/>
    <property type="project" value="TreeGrafter"/>
</dbReference>